<accession>A0ABM9ZVZ4</accession>
<dbReference type="Pfam" id="PF05523">
    <property type="entry name" value="FdtA"/>
    <property type="match status" value="1"/>
</dbReference>
<evidence type="ECO:0000259" key="1">
    <source>
        <dbReference type="Pfam" id="PF05523"/>
    </source>
</evidence>
<dbReference type="Gene3D" id="2.60.120.10">
    <property type="entry name" value="Jelly Rolls"/>
    <property type="match status" value="1"/>
</dbReference>
<organism evidence="2 3">
    <name type="scientific">Pyramidobacter piscolens W5455</name>
    <dbReference type="NCBI Taxonomy" id="352165"/>
    <lineage>
        <taxon>Bacteria</taxon>
        <taxon>Thermotogati</taxon>
        <taxon>Synergistota</taxon>
        <taxon>Synergistia</taxon>
        <taxon>Synergistales</taxon>
        <taxon>Dethiosulfovibrionaceae</taxon>
        <taxon>Pyramidobacter</taxon>
    </lineage>
</organism>
<comment type="caution">
    <text evidence="2">The sequence shown here is derived from an EMBL/GenBank/DDBJ whole genome shotgun (WGS) entry which is preliminary data.</text>
</comment>
<dbReference type="InterPro" id="IPR014710">
    <property type="entry name" value="RmlC-like_jellyroll"/>
</dbReference>
<dbReference type="EMBL" id="ADFP01000051">
    <property type="protein sequence ID" value="EFB91076.1"/>
    <property type="molecule type" value="Genomic_DNA"/>
</dbReference>
<sequence>MLKMAERKSADPKNGALSVAEAASESVPFDINRVYYIYGARNGVQRGAHAHKTLKQVLICVYGKIEVSLDDGKGDVRTTVLDDPGCGLFVGPGMWRTMKWLQDDSVLLVLASEHYDEADYIRDYDEFIEYGKRRS</sequence>
<dbReference type="CDD" id="cd20292">
    <property type="entry name" value="cupin_QdtA-like"/>
    <property type="match status" value="1"/>
</dbReference>
<dbReference type="SUPFAM" id="SSF51182">
    <property type="entry name" value="RmlC-like cupins"/>
    <property type="match status" value="1"/>
</dbReference>
<reference evidence="2 3" key="1">
    <citation type="submission" date="2009-12" db="EMBL/GenBank/DDBJ databases">
        <authorList>
            <person name="Shrivastava S."/>
            <person name="Madupu R."/>
            <person name="Durkin A.S."/>
            <person name="Torralba M."/>
            <person name="Methe B."/>
            <person name="Sutton G.G."/>
            <person name="Strausberg R.L."/>
            <person name="Nelson K.E."/>
        </authorList>
    </citation>
    <scope>NUCLEOTIDE SEQUENCE [LARGE SCALE GENOMIC DNA]</scope>
    <source>
        <strain evidence="2 3">W5455</strain>
    </source>
</reference>
<keyword evidence="3" id="KW-1185">Reference proteome</keyword>
<dbReference type="RefSeq" id="WP_009164520.1">
    <property type="nucleotide sequence ID" value="NZ_ADFP01000051.1"/>
</dbReference>
<feature type="domain" description="Sugar 3,4-ketoisomerase QdtA cupin" evidence="1">
    <location>
        <begin position="9"/>
        <end position="130"/>
    </location>
</feature>
<gene>
    <name evidence="2" type="primary">wxcM</name>
    <name evidence="2" type="ORF">HMPREF7215_0668</name>
</gene>
<dbReference type="InterPro" id="IPR011051">
    <property type="entry name" value="RmlC_Cupin_sf"/>
</dbReference>
<protein>
    <submittedName>
        <fullName evidence="2">WxcM-like protein</fullName>
    </submittedName>
</protein>
<dbReference type="InterPro" id="IPR008894">
    <property type="entry name" value="QdtA_cupin_dom"/>
</dbReference>
<evidence type="ECO:0000313" key="3">
    <source>
        <dbReference type="Proteomes" id="UP000006462"/>
    </source>
</evidence>
<evidence type="ECO:0000313" key="2">
    <source>
        <dbReference type="EMBL" id="EFB91076.1"/>
    </source>
</evidence>
<name>A0ABM9ZVZ4_9BACT</name>
<proteinExistence type="predicted"/>
<dbReference type="Proteomes" id="UP000006462">
    <property type="component" value="Unassembled WGS sequence"/>
</dbReference>